<name>A0A167W2W8_9AGAM</name>
<evidence type="ECO:0000313" key="3">
    <source>
        <dbReference type="Proteomes" id="UP000076532"/>
    </source>
</evidence>
<proteinExistence type="predicted"/>
<evidence type="ECO:0000256" key="1">
    <source>
        <dbReference type="SAM" id="MobiDB-lite"/>
    </source>
</evidence>
<accession>A0A167W2W8</accession>
<protein>
    <submittedName>
        <fullName evidence="2">Uncharacterized protein</fullName>
    </submittedName>
</protein>
<dbReference type="Proteomes" id="UP000076532">
    <property type="component" value="Unassembled WGS sequence"/>
</dbReference>
<dbReference type="AlphaFoldDB" id="A0A167W2W8"/>
<organism evidence="2 3">
    <name type="scientific">Athelia psychrophila</name>
    <dbReference type="NCBI Taxonomy" id="1759441"/>
    <lineage>
        <taxon>Eukaryota</taxon>
        <taxon>Fungi</taxon>
        <taxon>Dikarya</taxon>
        <taxon>Basidiomycota</taxon>
        <taxon>Agaricomycotina</taxon>
        <taxon>Agaricomycetes</taxon>
        <taxon>Agaricomycetidae</taxon>
        <taxon>Atheliales</taxon>
        <taxon>Atheliaceae</taxon>
        <taxon>Athelia</taxon>
    </lineage>
</organism>
<reference evidence="2 3" key="1">
    <citation type="journal article" date="2016" name="Mol. Biol. Evol.">
        <title>Comparative Genomics of Early-Diverging Mushroom-Forming Fungi Provides Insights into the Origins of Lignocellulose Decay Capabilities.</title>
        <authorList>
            <person name="Nagy L.G."/>
            <person name="Riley R."/>
            <person name="Tritt A."/>
            <person name="Adam C."/>
            <person name="Daum C."/>
            <person name="Floudas D."/>
            <person name="Sun H."/>
            <person name="Yadav J.S."/>
            <person name="Pangilinan J."/>
            <person name="Larsson K.H."/>
            <person name="Matsuura K."/>
            <person name="Barry K."/>
            <person name="Labutti K."/>
            <person name="Kuo R."/>
            <person name="Ohm R.A."/>
            <person name="Bhattacharya S.S."/>
            <person name="Shirouzu T."/>
            <person name="Yoshinaga Y."/>
            <person name="Martin F.M."/>
            <person name="Grigoriev I.V."/>
            <person name="Hibbett D.S."/>
        </authorList>
    </citation>
    <scope>NUCLEOTIDE SEQUENCE [LARGE SCALE GENOMIC DNA]</scope>
    <source>
        <strain evidence="2 3">CBS 109695</strain>
    </source>
</reference>
<gene>
    <name evidence="2" type="ORF">FIBSPDRAFT_877324</name>
</gene>
<feature type="region of interest" description="Disordered" evidence="1">
    <location>
        <begin position="1"/>
        <end position="22"/>
    </location>
</feature>
<feature type="compositionally biased region" description="Polar residues" evidence="1">
    <location>
        <begin position="10"/>
        <end position="22"/>
    </location>
</feature>
<keyword evidence="3" id="KW-1185">Reference proteome</keyword>
<dbReference type="EMBL" id="KV417827">
    <property type="protein sequence ID" value="KZP05634.1"/>
    <property type="molecule type" value="Genomic_DNA"/>
</dbReference>
<sequence>MLLVDRRDNCQQMSTKKPESQVSKASHFRWAMLMPTVGHHGSCISLADCRSYTEG</sequence>
<evidence type="ECO:0000313" key="2">
    <source>
        <dbReference type="EMBL" id="KZP05634.1"/>
    </source>
</evidence>